<comment type="cofactor">
    <cofactor evidence="1">
        <name>Mg(2+)</name>
        <dbReference type="ChEBI" id="CHEBI:18420"/>
    </cofactor>
</comment>
<keyword evidence="2" id="KW-0460">Magnesium</keyword>
<reference evidence="4" key="1">
    <citation type="journal article" date="2021" name="Proc. Natl. Acad. Sci. U.S.A.">
        <title>A Catalog of Tens of Thousands of Viruses from Human Metagenomes Reveals Hidden Associations with Chronic Diseases.</title>
        <authorList>
            <person name="Tisza M.J."/>
            <person name="Buck C.B."/>
        </authorList>
    </citation>
    <scope>NUCLEOTIDE SEQUENCE</scope>
    <source>
        <strain evidence="4">CtNZc11</strain>
    </source>
</reference>
<name>A0A8S5TC90_9CAUD</name>
<feature type="domain" description="GIY-YIG" evidence="3">
    <location>
        <begin position="145"/>
        <end position="224"/>
    </location>
</feature>
<organism evidence="4">
    <name type="scientific">Siphoviridae sp. ctNZc11</name>
    <dbReference type="NCBI Taxonomy" id="2827858"/>
    <lineage>
        <taxon>Viruses</taxon>
        <taxon>Duplodnaviria</taxon>
        <taxon>Heunggongvirae</taxon>
        <taxon>Uroviricota</taxon>
        <taxon>Caudoviricetes</taxon>
    </lineage>
</organism>
<accession>A0A8S5TC90</accession>
<proteinExistence type="predicted"/>
<evidence type="ECO:0000259" key="3">
    <source>
        <dbReference type="Pfam" id="PF01541"/>
    </source>
</evidence>
<dbReference type="EMBL" id="BK032797">
    <property type="protein sequence ID" value="DAF60752.1"/>
    <property type="molecule type" value="Genomic_DNA"/>
</dbReference>
<dbReference type="InterPro" id="IPR035901">
    <property type="entry name" value="GIY-YIG_endonuc_sf"/>
</dbReference>
<evidence type="ECO:0000256" key="1">
    <source>
        <dbReference type="ARBA" id="ARBA00001946"/>
    </source>
</evidence>
<dbReference type="Gene3D" id="3.40.1440.10">
    <property type="entry name" value="GIY-YIG endonuclease"/>
    <property type="match status" value="1"/>
</dbReference>
<protein>
    <recommendedName>
        <fullName evidence="3">GIY-YIG domain-containing protein</fullName>
    </recommendedName>
</protein>
<evidence type="ECO:0000313" key="4">
    <source>
        <dbReference type="EMBL" id="DAF60752.1"/>
    </source>
</evidence>
<evidence type="ECO:0000256" key="2">
    <source>
        <dbReference type="ARBA" id="ARBA00022842"/>
    </source>
</evidence>
<dbReference type="SUPFAM" id="SSF82771">
    <property type="entry name" value="GIY-YIG endonuclease"/>
    <property type="match status" value="1"/>
</dbReference>
<dbReference type="Pfam" id="PF01541">
    <property type="entry name" value="GIY-YIG"/>
    <property type="match status" value="1"/>
</dbReference>
<sequence length="253" mass="30140">MAYYFYRLFEVDMNTLIGKKLITDDVIISDNRETAKQLIINKHGNYPFRKTKMMISGERYYYLSDSNEYWYKYHHEEYKMKCDICGKVFTVIGGKKLYNHQNKYGSYCSSACRDELMNKIRSNNPWIDENDHLGIPKDNENNLAGYIYRITNKHTLKSYIGKTIKPPLFRWWQHLKVSNKFEQYNLSDLVFEVLEIVIFDEKSDGKKYSSKDDKLAHREMFYITHNQTADEGLNKMIETSKIETQLSLKLEEC</sequence>
<dbReference type="InterPro" id="IPR000305">
    <property type="entry name" value="GIY-YIG_endonuc"/>
</dbReference>